<keyword evidence="8" id="KW-1185">Reference proteome</keyword>
<dbReference type="GO" id="GO:0050660">
    <property type="term" value="F:flavin adenine dinucleotide binding"/>
    <property type="evidence" value="ECO:0007669"/>
    <property type="project" value="InterPro"/>
</dbReference>
<dbReference type="Proteomes" id="UP000193922">
    <property type="component" value="Unassembled WGS sequence"/>
</dbReference>
<proteinExistence type="inferred from homology"/>
<dbReference type="Pfam" id="PF00441">
    <property type="entry name" value="Acyl-CoA_dh_1"/>
    <property type="match status" value="1"/>
</dbReference>
<dbReference type="InterPro" id="IPR009100">
    <property type="entry name" value="AcylCoA_DH/oxidase_NM_dom_sf"/>
</dbReference>
<dbReference type="Gene3D" id="1.10.540.10">
    <property type="entry name" value="Acyl-CoA dehydrogenase/oxidase, N-terminal domain"/>
    <property type="match status" value="2"/>
</dbReference>
<dbReference type="Gene3D" id="2.40.110.10">
    <property type="entry name" value="Butyryl-CoA Dehydrogenase, subunit A, domain 2"/>
    <property type="match status" value="1"/>
</dbReference>
<dbReference type="RefSeq" id="XP_040746408.1">
    <property type="nucleotide sequence ID" value="XM_040889138.1"/>
</dbReference>
<reference evidence="7 8" key="1">
    <citation type="submission" date="2016-07" db="EMBL/GenBank/DDBJ databases">
        <title>Pervasive Adenine N6-methylation of Active Genes in Fungi.</title>
        <authorList>
            <consortium name="DOE Joint Genome Institute"/>
            <person name="Mondo S.J."/>
            <person name="Dannebaum R.O."/>
            <person name="Kuo R.C."/>
            <person name="Labutti K."/>
            <person name="Haridas S."/>
            <person name="Kuo A."/>
            <person name="Salamov A."/>
            <person name="Ahrendt S.R."/>
            <person name="Lipzen A."/>
            <person name="Sullivan W."/>
            <person name="Andreopoulos W.B."/>
            <person name="Clum A."/>
            <person name="Lindquist E."/>
            <person name="Daum C."/>
            <person name="Ramamoorthy G.K."/>
            <person name="Gryganskyi A."/>
            <person name="Culley D."/>
            <person name="Magnuson J.K."/>
            <person name="James T.Y."/>
            <person name="O'Malley M.A."/>
            <person name="Stajich J.E."/>
            <person name="Spatafora J.W."/>
            <person name="Visel A."/>
            <person name="Grigoriev I.V."/>
        </authorList>
    </citation>
    <scope>NUCLEOTIDE SEQUENCE [LARGE SCALE GENOMIC DNA]</scope>
    <source>
        <strain evidence="7 8">ATCC 12442</strain>
    </source>
</reference>
<keyword evidence="3" id="KW-0285">Flavoprotein</keyword>
<dbReference type="InterPro" id="IPR006089">
    <property type="entry name" value="Acyl-CoA_DH_CS"/>
</dbReference>
<organism evidence="7 8">
    <name type="scientific">Linderina pennispora</name>
    <dbReference type="NCBI Taxonomy" id="61395"/>
    <lineage>
        <taxon>Eukaryota</taxon>
        <taxon>Fungi</taxon>
        <taxon>Fungi incertae sedis</taxon>
        <taxon>Zoopagomycota</taxon>
        <taxon>Kickxellomycotina</taxon>
        <taxon>Kickxellomycetes</taxon>
        <taxon>Kickxellales</taxon>
        <taxon>Kickxellaceae</taxon>
        <taxon>Linderina</taxon>
    </lineage>
</organism>
<dbReference type="InterPro" id="IPR046373">
    <property type="entry name" value="Acyl-CoA_Oxase/DH_mid-dom_sf"/>
</dbReference>
<sequence>MLRSSLFKTLRTASATRAFTTSAPARQFTLQLSEDQVAIQDLARNFARDVIIPAAPHHDKTGDEYGGLGLGVFDAALGGIQTAIEANGLAEAPVILAGNDAQKKKYLGRMTEEPLMAGYCVTEPGAGSDAVKKGDKWIVNGQKMPSRALFVDANTPGITVGRKEWNMGQRASDTRGITFEDVEIPDENVLGTPGQGFKIAMGAFDITRPLVASAAVGVAQRAMDEASKYALERKTMGKPIIAHQAVAFMLADMAINTEASRMMVWKAAWLRDQNQRNSYYASIAKALASETANKCAQDAVQIFGGNGFNTEYPVEKLYRDAKIFMIYEGTSQIQRLVISRAVADAAKEL</sequence>
<accession>A0A1Y1WIB7</accession>
<dbReference type="EMBL" id="MCFD01000002">
    <property type="protein sequence ID" value="ORX73068.1"/>
    <property type="molecule type" value="Genomic_DNA"/>
</dbReference>
<dbReference type="InterPro" id="IPR036250">
    <property type="entry name" value="AcylCo_DH-like_C"/>
</dbReference>
<evidence type="ECO:0000259" key="6">
    <source>
        <dbReference type="Pfam" id="PF00441"/>
    </source>
</evidence>
<gene>
    <name evidence="7" type="ORF">DL89DRAFT_274062</name>
</gene>
<evidence type="ECO:0000313" key="7">
    <source>
        <dbReference type="EMBL" id="ORX73068.1"/>
    </source>
</evidence>
<dbReference type="GO" id="GO:0005739">
    <property type="term" value="C:mitochondrion"/>
    <property type="evidence" value="ECO:0007669"/>
    <property type="project" value="TreeGrafter"/>
</dbReference>
<comment type="similarity">
    <text evidence="2">Belongs to the acyl-CoA dehydrogenase family.</text>
</comment>
<dbReference type="GO" id="GO:0051793">
    <property type="term" value="P:medium-chain fatty acid catabolic process"/>
    <property type="evidence" value="ECO:0007669"/>
    <property type="project" value="TreeGrafter"/>
</dbReference>
<dbReference type="PANTHER" id="PTHR48083">
    <property type="entry name" value="MEDIUM-CHAIN SPECIFIC ACYL-COA DEHYDROGENASE, MITOCHONDRIAL-RELATED"/>
    <property type="match status" value="1"/>
</dbReference>
<dbReference type="GO" id="GO:0070991">
    <property type="term" value="F:medium-chain fatty acyl-CoA dehydrogenase activity"/>
    <property type="evidence" value="ECO:0007669"/>
    <property type="project" value="TreeGrafter"/>
</dbReference>
<evidence type="ECO:0000256" key="5">
    <source>
        <dbReference type="ARBA" id="ARBA00023002"/>
    </source>
</evidence>
<dbReference type="Gene3D" id="1.20.140.10">
    <property type="entry name" value="Butyryl-CoA Dehydrogenase, subunit A, domain 3"/>
    <property type="match status" value="1"/>
</dbReference>
<dbReference type="InterPro" id="IPR009075">
    <property type="entry name" value="AcylCo_DH/oxidase_C"/>
</dbReference>
<dbReference type="FunFam" id="1.20.140.10:FF:000011">
    <property type="entry name" value="Medium-chain specific acyl-CoA dehydrogenase, mitochondrial"/>
    <property type="match status" value="1"/>
</dbReference>
<dbReference type="AlphaFoldDB" id="A0A1Y1WIB7"/>
<dbReference type="SUPFAM" id="SSF47203">
    <property type="entry name" value="Acyl-CoA dehydrogenase C-terminal domain-like"/>
    <property type="match status" value="1"/>
</dbReference>
<evidence type="ECO:0000256" key="4">
    <source>
        <dbReference type="ARBA" id="ARBA00022827"/>
    </source>
</evidence>
<keyword evidence="5" id="KW-0560">Oxidoreductase</keyword>
<comment type="cofactor">
    <cofactor evidence="1">
        <name>FAD</name>
        <dbReference type="ChEBI" id="CHEBI:57692"/>
    </cofactor>
</comment>
<evidence type="ECO:0000256" key="3">
    <source>
        <dbReference type="ARBA" id="ARBA00022630"/>
    </source>
</evidence>
<keyword evidence="4" id="KW-0274">FAD</keyword>
<comment type="caution">
    <text evidence="7">The sequence shown here is derived from an EMBL/GenBank/DDBJ whole genome shotgun (WGS) entry which is preliminary data.</text>
</comment>
<dbReference type="STRING" id="61395.A0A1Y1WIB7"/>
<protein>
    <recommendedName>
        <fullName evidence="6">Acyl-CoA dehydrogenase/oxidase C-terminal domain-containing protein</fullName>
    </recommendedName>
</protein>
<name>A0A1Y1WIB7_9FUNG</name>
<dbReference type="SUPFAM" id="SSF56645">
    <property type="entry name" value="Acyl-CoA dehydrogenase NM domain-like"/>
    <property type="match status" value="1"/>
</dbReference>
<dbReference type="GeneID" id="63805786"/>
<dbReference type="PANTHER" id="PTHR48083:SF2">
    <property type="entry name" value="MEDIUM-CHAIN SPECIFIC ACYL-COA DEHYDROGENASE, MITOCHONDRIAL"/>
    <property type="match status" value="1"/>
</dbReference>
<evidence type="ECO:0000256" key="1">
    <source>
        <dbReference type="ARBA" id="ARBA00001974"/>
    </source>
</evidence>
<dbReference type="OrthoDB" id="9988775at2759"/>
<evidence type="ECO:0000256" key="2">
    <source>
        <dbReference type="ARBA" id="ARBA00009347"/>
    </source>
</evidence>
<dbReference type="InterPro" id="IPR050741">
    <property type="entry name" value="Acyl-CoA_dehydrogenase"/>
</dbReference>
<evidence type="ECO:0000313" key="8">
    <source>
        <dbReference type="Proteomes" id="UP000193922"/>
    </source>
</evidence>
<dbReference type="InterPro" id="IPR037069">
    <property type="entry name" value="AcylCoA_DH/ox_N_sf"/>
</dbReference>
<dbReference type="PROSITE" id="PS00073">
    <property type="entry name" value="ACYL_COA_DH_2"/>
    <property type="match status" value="1"/>
</dbReference>
<feature type="domain" description="Acyl-CoA dehydrogenase/oxidase C-terminal" evidence="6">
    <location>
        <begin position="194"/>
        <end position="342"/>
    </location>
</feature>